<protein>
    <submittedName>
        <fullName evidence="1">Uncharacterized protein</fullName>
    </submittedName>
</protein>
<evidence type="ECO:0000313" key="2">
    <source>
        <dbReference type="Proteomes" id="UP000507470"/>
    </source>
</evidence>
<reference evidence="1 2" key="1">
    <citation type="submission" date="2020-06" db="EMBL/GenBank/DDBJ databases">
        <authorList>
            <person name="Li R."/>
            <person name="Bekaert M."/>
        </authorList>
    </citation>
    <scope>NUCLEOTIDE SEQUENCE [LARGE SCALE GENOMIC DNA]</scope>
    <source>
        <strain evidence="2">wild</strain>
    </source>
</reference>
<dbReference type="Proteomes" id="UP000507470">
    <property type="component" value="Unassembled WGS sequence"/>
</dbReference>
<gene>
    <name evidence="1" type="ORF">MCOR_34723</name>
</gene>
<sequence>MKEISYYSDSFHGLGVKLGEQQEVEYNIRKVGKSSNCRERGQSMAIRISNNFKKVMIKLKLQIKLYNNLKCGSLKYPNTLDFENVKDQEAPLWKDQMNNMSEVADVQNSIKRHCIELLSTIVRCKEEQGLIEEEMSSFIAWLLNEYNHLNDLVKQSVLTSAKKSVVIKEAMIIETDLNMLNTLF</sequence>
<accession>A0A6J8CZZ7</accession>
<name>A0A6J8CZZ7_MYTCO</name>
<organism evidence="1 2">
    <name type="scientific">Mytilus coruscus</name>
    <name type="common">Sea mussel</name>
    <dbReference type="NCBI Taxonomy" id="42192"/>
    <lineage>
        <taxon>Eukaryota</taxon>
        <taxon>Metazoa</taxon>
        <taxon>Spiralia</taxon>
        <taxon>Lophotrochozoa</taxon>
        <taxon>Mollusca</taxon>
        <taxon>Bivalvia</taxon>
        <taxon>Autobranchia</taxon>
        <taxon>Pteriomorphia</taxon>
        <taxon>Mytilida</taxon>
        <taxon>Mytiloidea</taxon>
        <taxon>Mytilidae</taxon>
        <taxon>Mytilinae</taxon>
        <taxon>Mytilus</taxon>
    </lineage>
</organism>
<dbReference type="AlphaFoldDB" id="A0A6J8CZZ7"/>
<proteinExistence type="predicted"/>
<dbReference type="EMBL" id="CACVKT020006209">
    <property type="protein sequence ID" value="CAC5400552.1"/>
    <property type="molecule type" value="Genomic_DNA"/>
</dbReference>
<evidence type="ECO:0000313" key="1">
    <source>
        <dbReference type="EMBL" id="CAC5400552.1"/>
    </source>
</evidence>
<keyword evidence="2" id="KW-1185">Reference proteome</keyword>